<evidence type="ECO:0000259" key="12">
    <source>
        <dbReference type="PROSITE" id="PS50071"/>
    </source>
</evidence>
<feature type="region of interest" description="Disordered" evidence="11">
    <location>
        <begin position="156"/>
        <end position="186"/>
    </location>
</feature>
<dbReference type="AlphaFoldDB" id="A0A182P5A8"/>
<comment type="subcellular location">
    <subcellularLocation>
        <location evidence="2">Cytoplasm</location>
    </subcellularLocation>
    <subcellularLocation>
        <location evidence="1 9 10">Nucleus</location>
    </subcellularLocation>
</comment>
<dbReference type="VEuPathDB" id="VectorBase:AEPI002096"/>
<evidence type="ECO:0000256" key="3">
    <source>
        <dbReference type="ARBA" id="ARBA00022473"/>
    </source>
</evidence>
<evidence type="ECO:0000256" key="6">
    <source>
        <dbReference type="ARBA" id="ARBA00023155"/>
    </source>
</evidence>
<feature type="compositionally biased region" description="Polar residues" evidence="11">
    <location>
        <begin position="175"/>
        <end position="186"/>
    </location>
</feature>
<dbReference type="GO" id="GO:0000978">
    <property type="term" value="F:RNA polymerase II cis-regulatory region sequence-specific DNA binding"/>
    <property type="evidence" value="ECO:0007669"/>
    <property type="project" value="TreeGrafter"/>
</dbReference>
<keyword evidence="4" id="KW-0805">Transcription regulation</keyword>
<dbReference type="GO" id="GO:0005737">
    <property type="term" value="C:cytoplasm"/>
    <property type="evidence" value="ECO:0007669"/>
    <property type="project" value="UniProtKB-SubCell"/>
</dbReference>
<dbReference type="GO" id="GO:0005634">
    <property type="term" value="C:nucleus"/>
    <property type="evidence" value="ECO:0007669"/>
    <property type="project" value="UniProtKB-SubCell"/>
</dbReference>
<dbReference type="STRING" id="199890.A0A182P5A8"/>
<keyword evidence="6 9" id="KW-0371">Homeobox</keyword>
<dbReference type="InterPro" id="IPR009057">
    <property type="entry name" value="Homeodomain-like_sf"/>
</dbReference>
<evidence type="ECO:0000256" key="11">
    <source>
        <dbReference type="SAM" id="MobiDB-lite"/>
    </source>
</evidence>
<name>A0A182P5A8_9DIPT</name>
<keyword evidence="8 9" id="KW-0539">Nucleus</keyword>
<feature type="DNA-binding region" description="Homeobox" evidence="9">
    <location>
        <begin position="324"/>
        <end position="374"/>
    </location>
</feature>
<dbReference type="GO" id="GO:0005667">
    <property type="term" value="C:transcription regulator complex"/>
    <property type="evidence" value="ECO:0007669"/>
    <property type="project" value="TreeGrafter"/>
</dbReference>
<feature type="region of interest" description="Disordered" evidence="11">
    <location>
        <begin position="1"/>
        <end position="23"/>
    </location>
</feature>
<dbReference type="Proteomes" id="UP000075885">
    <property type="component" value="Unassembled WGS sequence"/>
</dbReference>
<keyword evidence="5 9" id="KW-0238">DNA-binding</keyword>
<dbReference type="PANTHER" id="PTHR10390:SF44">
    <property type="entry name" value="SIX HOMEOBOX 4"/>
    <property type="match status" value="1"/>
</dbReference>
<dbReference type="Pfam" id="PF16878">
    <property type="entry name" value="SIX1_SD"/>
    <property type="match status" value="1"/>
</dbReference>
<dbReference type="FunFam" id="1.10.10.60:FF:000085">
    <property type="entry name" value="SIX homeobox 5"/>
    <property type="match status" value="1"/>
</dbReference>
<dbReference type="EnsemblMetazoa" id="AEPI002096-RA">
    <property type="protein sequence ID" value="AEPI002096-PA"/>
    <property type="gene ID" value="AEPI002096"/>
</dbReference>
<reference evidence="13" key="2">
    <citation type="submission" date="2020-05" db="UniProtKB">
        <authorList>
            <consortium name="EnsemblMetazoa"/>
        </authorList>
    </citation>
    <scope>IDENTIFICATION</scope>
    <source>
        <strain evidence="13">Epiroticus2</strain>
    </source>
</reference>
<evidence type="ECO:0000256" key="1">
    <source>
        <dbReference type="ARBA" id="ARBA00004123"/>
    </source>
</evidence>
<dbReference type="GO" id="GO:0000981">
    <property type="term" value="F:DNA-binding transcription factor activity, RNA polymerase II-specific"/>
    <property type="evidence" value="ECO:0007669"/>
    <property type="project" value="InterPro"/>
</dbReference>
<keyword evidence="14" id="KW-1185">Reference proteome</keyword>
<evidence type="ECO:0000256" key="9">
    <source>
        <dbReference type="PROSITE-ProRule" id="PRU00108"/>
    </source>
</evidence>
<reference evidence="14" key="1">
    <citation type="submission" date="2013-03" db="EMBL/GenBank/DDBJ databases">
        <title>The Genome Sequence of Anopheles epiroticus epiroticus2.</title>
        <authorList>
            <consortium name="The Broad Institute Genomics Platform"/>
            <person name="Neafsey D.E."/>
            <person name="Howell P."/>
            <person name="Walker B."/>
            <person name="Young S.K."/>
            <person name="Zeng Q."/>
            <person name="Gargeya S."/>
            <person name="Fitzgerald M."/>
            <person name="Haas B."/>
            <person name="Abouelleil A."/>
            <person name="Allen A.W."/>
            <person name="Alvarado L."/>
            <person name="Arachchi H.M."/>
            <person name="Berlin A.M."/>
            <person name="Chapman S.B."/>
            <person name="Gainer-Dewar J."/>
            <person name="Goldberg J."/>
            <person name="Griggs A."/>
            <person name="Gujja S."/>
            <person name="Hansen M."/>
            <person name="Howarth C."/>
            <person name="Imamovic A."/>
            <person name="Ireland A."/>
            <person name="Larimer J."/>
            <person name="McCowan C."/>
            <person name="Murphy C."/>
            <person name="Pearson M."/>
            <person name="Poon T.W."/>
            <person name="Priest M."/>
            <person name="Roberts A."/>
            <person name="Saif S."/>
            <person name="Shea T."/>
            <person name="Sisk P."/>
            <person name="Sykes S."/>
            <person name="Wortman J."/>
            <person name="Nusbaum C."/>
            <person name="Birren B."/>
        </authorList>
    </citation>
    <scope>NUCLEOTIDE SEQUENCE [LARGE SCALE GENOMIC DNA]</scope>
    <source>
        <strain evidence="14">Epiroticus2</strain>
    </source>
</reference>
<dbReference type="InterPro" id="IPR031701">
    <property type="entry name" value="SIX1_SD"/>
</dbReference>
<organism evidence="13 14">
    <name type="scientific">Anopheles epiroticus</name>
    <dbReference type="NCBI Taxonomy" id="199890"/>
    <lineage>
        <taxon>Eukaryota</taxon>
        <taxon>Metazoa</taxon>
        <taxon>Ecdysozoa</taxon>
        <taxon>Arthropoda</taxon>
        <taxon>Hexapoda</taxon>
        <taxon>Insecta</taxon>
        <taxon>Pterygota</taxon>
        <taxon>Neoptera</taxon>
        <taxon>Endopterygota</taxon>
        <taxon>Diptera</taxon>
        <taxon>Nematocera</taxon>
        <taxon>Culicoidea</taxon>
        <taxon>Culicidae</taxon>
        <taxon>Anophelinae</taxon>
        <taxon>Anopheles</taxon>
    </lineage>
</organism>
<evidence type="ECO:0000256" key="7">
    <source>
        <dbReference type="ARBA" id="ARBA00023163"/>
    </source>
</evidence>
<evidence type="ECO:0000256" key="5">
    <source>
        <dbReference type="ARBA" id="ARBA00023125"/>
    </source>
</evidence>
<dbReference type="SMART" id="SM00389">
    <property type="entry name" value="HOX"/>
    <property type="match status" value="1"/>
</dbReference>
<evidence type="ECO:0000256" key="10">
    <source>
        <dbReference type="RuleBase" id="RU000682"/>
    </source>
</evidence>
<evidence type="ECO:0000256" key="4">
    <source>
        <dbReference type="ARBA" id="ARBA00023015"/>
    </source>
</evidence>
<dbReference type="Pfam" id="PF00046">
    <property type="entry name" value="Homeodomain"/>
    <property type="match status" value="1"/>
</dbReference>
<dbReference type="PROSITE" id="PS00027">
    <property type="entry name" value="HOMEOBOX_1"/>
    <property type="match status" value="1"/>
</dbReference>
<proteinExistence type="predicted"/>
<feature type="domain" description="Homeobox" evidence="12">
    <location>
        <begin position="322"/>
        <end position="373"/>
    </location>
</feature>
<feature type="compositionally biased region" description="Low complexity" evidence="11">
    <location>
        <begin position="1"/>
        <end position="17"/>
    </location>
</feature>
<evidence type="ECO:0000313" key="13">
    <source>
        <dbReference type="EnsemblMetazoa" id="AEPI002096-PA"/>
    </source>
</evidence>
<dbReference type="Gene3D" id="1.10.10.60">
    <property type="entry name" value="Homeodomain-like"/>
    <property type="match status" value="1"/>
</dbReference>
<dbReference type="PROSITE" id="PS50071">
    <property type="entry name" value="HOMEOBOX_2"/>
    <property type="match status" value="1"/>
</dbReference>
<keyword evidence="7" id="KW-0804">Transcription</keyword>
<accession>A0A182P5A8</accession>
<dbReference type="PANTHER" id="PTHR10390">
    <property type="entry name" value="HOMEOBOX PROTEIN SIX"/>
    <property type="match status" value="1"/>
</dbReference>
<dbReference type="CDD" id="cd00086">
    <property type="entry name" value="homeodomain"/>
    <property type="match status" value="1"/>
</dbReference>
<dbReference type="InterPro" id="IPR001356">
    <property type="entry name" value="HD"/>
</dbReference>
<sequence>MDTSGLSPLADLDSSSGGSDGVGGFNHGQTIYMAQGVYRDNPNPIKTLFFSEKLQEFTDKDSNHHQHHQERKFHETGYNQIKAGPQGQVHHTGDIIYYASKPLSEASPGGVLVNGAGVTNGSTGTSNGGNLLANGSVIPNGLSSCGALGARTDNNNSSYLQSLQPPPSGPVQPSATAASTGHPLASSNGAGDLERKCFSFSPEQIQCMCEALQQEGDLEKLATFLWSLSPSDLISGNESLLRARALVAYHRGLYHELYAVLESHFFSPKYHADLQALWFKAHYREAEKVRGRPLGAVDKYRLRKKYPLPKTIWDGEETVYCFKEKSRNALKDCYTRNRYPTPDEKKTLAKKTGLTLTQVSNWFKNRRQRDRTPQSSRPDLMMSVLPVTPDQMDGSYQRLFNVANYGPAHGYHANDMYAVQ</sequence>
<evidence type="ECO:0000256" key="8">
    <source>
        <dbReference type="ARBA" id="ARBA00023242"/>
    </source>
</evidence>
<dbReference type="InterPro" id="IPR017970">
    <property type="entry name" value="Homeobox_CS"/>
</dbReference>
<protein>
    <recommendedName>
        <fullName evidence="12">Homeobox domain-containing protein</fullName>
    </recommendedName>
</protein>
<evidence type="ECO:0000313" key="14">
    <source>
        <dbReference type="Proteomes" id="UP000075885"/>
    </source>
</evidence>
<evidence type="ECO:0000256" key="2">
    <source>
        <dbReference type="ARBA" id="ARBA00004496"/>
    </source>
</evidence>
<dbReference type="SUPFAM" id="SSF46689">
    <property type="entry name" value="Homeodomain-like"/>
    <property type="match status" value="1"/>
</dbReference>
<keyword evidence="3" id="KW-0217">Developmental protein</keyword>